<reference evidence="4" key="2">
    <citation type="submission" date="2020-09" db="EMBL/GenBank/DDBJ databases">
        <authorList>
            <person name="Sun Q."/>
            <person name="Sedlacek I."/>
        </authorList>
    </citation>
    <scope>NUCLEOTIDE SEQUENCE</scope>
    <source>
        <strain evidence="4">CCM 7217</strain>
    </source>
</reference>
<dbReference type="PANTHER" id="PTHR34293:SF1">
    <property type="entry name" value="HTH-TYPE TRANSCRIPTIONAL REGULATOR TRMBL2"/>
    <property type="match status" value="1"/>
</dbReference>
<dbReference type="RefSeq" id="WP_007276035.1">
    <property type="nucleotide sequence ID" value="NZ_BMCI01000001.1"/>
</dbReference>
<dbReference type="SUPFAM" id="SSF46785">
    <property type="entry name" value="Winged helix' DNA-binding domain"/>
    <property type="match status" value="1"/>
</dbReference>
<name>A0A830DTQ2_9EURY</name>
<evidence type="ECO:0000313" key="5">
    <source>
        <dbReference type="Proteomes" id="UP000646833"/>
    </source>
</evidence>
<gene>
    <name evidence="4" type="ORF">GCM10007209_08530</name>
</gene>
<accession>A0A830DTQ2</accession>
<feature type="domain" description="Transcription regulator TrmB C-terminal" evidence="3">
    <location>
        <begin position="112"/>
        <end position="352"/>
    </location>
</feature>
<reference evidence="4" key="1">
    <citation type="journal article" date="2014" name="Int. J. Syst. Evol. Microbiol.">
        <title>Complete genome sequence of Corynebacterium casei LMG S-19264T (=DSM 44701T), isolated from a smear-ripened cheese.</title>
        <authorList>
            <consortium name="US DOE Joint Genome Institute (JGI-PGF)"/>
            <person name="Walter F."/>
            <person name="Albersmeier A."/>
            <person name="Kalinowski J."/>
            <person name="Ruckert C."/>
        </authorList>
    </citation>
    <scope>NUCLEOTIDE SEQUENCE</scope>
    <source>
        <strain evidence="4">CCM 7217</strain>
    </source>
</reference>
<dbReference type="Pfam" id="PF11495">
    <property type="entry name" value="Regulator_TrmB"/>
    <property type="match status" value="1"/>
</dbReference>
<dbReference type="InterPro" id="IPR051797">
    <property type="entry name" value="TrmB-like"/>
</dbReference>
<dbReference type="AlphaFoldDB" id="A0A830DTQ2"/>
<dbReference type="EMBL" id="BMCI01000001">
    <property type="protein sequence ID" value="GGC49142.1"/>
    <property type="molecule type" value="Genomic_DNA"/>
</dbReference>
<dbReference type="Pfam" id="PF01978">
    <property type="entry name" value="TrmB"/>
    <property type="match status" value="1"/>
</dbReference>
<sequence length="372" mass="40761">MTIDEPSVRERLKAFGFSDKEVDTYVALLEQGEAKASDLAQRAGVSKRYVYNVLGEFEDRGLVEVNDHETPTTIRAVDPAVVVRQLSNQLSSLETQLEAIHNPDPGEDRRYEVIKSKSTVKKRIASLVQQAENEVNVSVPASLLPDLASELAAAVDRGVLTLVLANGHGDDAVSESALQGLGSVVRYWADGGPMLVCVDRTHGLFSPPEFVMGRGSNHQAISFTEDRLSPALVGSFLGNYWPLAEEIYLHEPDELPATYDRFRHAIFAATRYQKRGYTLVAELELRPADSNEAFETRTGTITDITQGLVKPTTNSIPIENSFTVDDGTERLTVGGPGAIVEPYEARRVTLDVVESAGRSVSELLDRSDAFDR</sequence>
<evidence type="ECO:0000256" key="1">
    <source>
        <dbReference type="ARBA" id="ARBA00007287"/>
    </source>
</evidence>
<dbReference type="Proteomes" id="UP000646833">
    <property type="component" value="Unassembled WGS sequence"/>
</dbReference>
<feature type="domain" description="Transcription regulator TrmB N-terminal" evidence="2">
    <location>
        <begin position="12"/>
        <end position="79"/>
    </location>
</feature>
<dbReference type="InterPro" id="IPR002831">
    <property type="entry name" value="Tscrpt_reg_TrmB_N"/>
</dbReference>
<dbReference type="PANTHER" id="PTHR34293">
    <property type="entry name" value="HTH-TYPE TRANSCRIPTIONAL REGULATOR TRMBL2"/>
    <property type="match status" value="1"/>
</dbReference>
<evidence type="ECO:0000259" key="3">
    <source>
        <dbReference type="Pfam" id="PF11495"/>
    </source>
</evidence>
<dbReference type="SUPFAM" id="SSF159071">
    <property type="entry name" value="TrmB C-terminal domain-like"/>
    <property type="match status" value="1"/>
</dbReference>
<organism evidence="4 5">
    <name type="scientific">Haloferax sulfurifontis</name>
    <dbReference type="NCBI Taxonomy" id="255616"/>
    <lineage>
        <taxon>Archaea</taxon>
        <taxon>Methanobacteriati</taxon>
        <taxon>Methanobacteriota</taxon>
        <taxon>Stenosarchaea group</taxon>
        <taxon>Halobacteria</taxon>
        <taxon>Halobacteriales</taxon>
        <taxon>Haloferacaceae</taxon>
        <taxon>Haloferax</taxon>
    </lineage>
</organism>
<comment type="similarity">
    <text evidence="1">Belongs to the transcriptional regulator TrmB family.</text>
</comment>
<evidence type="ECO:0000313" key="4">
    <source>
        <dbReference type="EMBL" id="GGC49142.1"/>
    </source>
</evidence>
<proteinExistence type="inferred from homology"/>
<dbReference type="InterPro" id="IPR036390">
    <property type="entry name" value="WH_DNA-bd_sf"/>
</dbReference>
<dbReference type="Gene3D" id="1.10.10.10">
    <property type="entry name" value="Winged helix-like DNA-binding domain superfamily/Winged helix DNA-binding domain"/>
    <property type="match status" value="1"/>
</dbReference>
<comment type="caution">
    <text evidence="4">The sequence shown here is derived from an EMBL/GenBank/DDBJ whole genome shotgun (WGS) entry which is preliminary data.</text>
</comment>
<protein>
    <submittedName>
        <fullName evidence="4">ArsR family transcriptional regulator</fullName>
    </submittedName>
</protein>
<dbReference type="InterPro" id="IPR021586">
    <property type="entry name" value="Tscrpt_reg_TrmB_C"/>
</dbReference>
<dbReference type="CDD" id="cd09124">
    <property type="entry name" value="PLDc_like_TrmB_middle"/>
    <property type="match status" value="1"/>
</dbReference>
<dbReference type="InterPro" id="IPR036388">
    <property type="entry name" value="WH-like_DNA-bd_sf"/>
</dbReference>
<evidence type="ECO:0000259" key="2">
    <source>
        <dbReference type="Pfam" id="PF01978"/>
    </source>
</evidence>